<accession>A0A915HJ55</accession>
<sequence length="77" mass="8703">MIINIREARHTRRIDTIMLIACLAILMVFYQIGVDGECCSSEKLDFVCKYIPYGTAKKPEKFCCCKDCTKPANGGYT</sequence>
<dbReference type="WBParaSite" id="nRc.2.0.1.t01620-RA">
    <property type="protein sequence ID" value="nRc.2.0.1.t01620-RA"/>
    <property type="gene ID" value="nRc.2.0.1.g01620"/>
</dbReference>
<protein>
    <submittedName>
        <fullName evidence="3">Uncharacterized protein</fullName>
    </submittedName>
</protein>
<reference evidence="3" key="1">
    <citation type="submission" date="2022-11" db="UniProtKB">
        <authorList>
            <consortium name="WormBaseParasite"/>
        </authorList>
    </citation>
    <scope>IDENTIFICATION</scope>
</reference>
<keyword evidence="1" id="KW-0472">Membrane</keyword>
<keyword evidence="1" id="KW-0812">Transmembrane</keyword>
<evidence type="ECO:0000256" key="1">
    <source>
        <dbReference type="SAM" id="Phobius"/>
    </source>
</evidence>
<proteinExistence type="predicted"/>
<organism evidence="2 3">
    <name type="scientific">Romanomermis culicivorax</name>
    <name type="common">Nematode worm</name>
    <dbReference type="NCBI Taxonomy" id="13658"/>
    <lineage>
        <taxon>Eukaryota</taxon>
        <taxon>Metazoa</taxon>
        <taxon>Ecdysozoa</taxon>
        <taxon>Nematoda</taxon>
        <taxon>Enoplea</taxon>
        <taxon>Dorylaimia</taxon>
        <taxon>Mermithida</taxon>
        <taxon>Mermithoidea</taxon>
        <taxon>Mermithidae</taxon>
        <taxon>Romanomermis</taxon>
    </lineage>
</organism>
<keyword evidence="2" id="KW-1185">Reference proteome</keyword>
<name>A0A915HJ55_ROMCU</name>
<keyword evidence="1" id="KW-1133">Transmembrane helix</keyword>
<dbReference type="Proteomes" id="UP000887565">
    <property type="component" value="Unplaced"/>
</dbReference>
<feature type="transmembrane region" description="Helical" evidence="1">
    <location>
        <begin position="16"/>
        <end position="33"/>
    </location>
</feature>
<dbReference type="AlphaFoldDB" id="A0A915HJ55"/>
<evidence type="ECO:0000313" key="3">
    <source>
        <dbReference type="WBParaSite" id="nRc.2.0.1.t01620-RA"/>
    </source>
</evidence>
<evidence type="ECO:0000313" key="2">
    <source>
        <dbReference type="Proteomes" id="UP000887565"/>
    </source>
</evidence>